<gene>
    <name evidence="2" type="ORF">IAD51_03940</name>
</gene>
<accession>A0A9D1HRU8</accession>
<reference evidence="2" key="1">
    <citation type="submission" date="2020-10" db="EMBL/GenBank/DDBJ databases">
        <authorList>
            <person name="Gilroy R."/>
        </authorList>
    </citation>
    <scope>NUCLEOTIDE SEQUENCE</scope>
    <source>
        <strain evidence="2">1063</strain>
    </source>
</reference>
<comment type="caution">
    <text evidence="2">The sequence shown here is derived from an EMBL/GenBank/DDBJ whole genome shotgun (WGS) entry which is preliminary data.</text>
</comment>
<dbReference type="InterPro" id="IPR008964">
    <property type="entry name" value="Invasin/intimin_cell_adhesion"/>
</dbReference>
<dbReference type="InterPro" id="IPR003343">
    <property type="entry name" value="Big_2"/>
</dbReference>
<feature type="non-terminal residue" evidence="2">
    <location>
        <position position="667"/>
    </location>
</feature>
<evidence type="ECO:0000313" key="3">
    <source>
        <dbReference type="Proteomes" id="UP000824088"/>
    </source>
</evidence>
<reference evidence="2" key="2">
    <citation type="journal article" date="2021" name="PeerJ">
        <title>Extensive microbial diversity within the chicken gut microbiome revealed by metagenomics and culture.</title>
        <authorList>
            <person name="Gilroy R."/>
            <person name="Ravi A."/>
            <person name="Getino M."/>
            <person name="Pursley I."/>
            <person name="Horton D.L."/>
            <person name="Alikhan N.F."/>
            <person name="Baker D."/>
            <person name="Gharbi K."/>
            <person name="Hall N."/>
            <person name="Watson M."/>
            <person name="Adriaenssens E.M."/>
            <person name="Foster-Nyarko E."/>
            <person name="Jarju S."/>
            <person name="Secka A."/>
            <person name="Antonio M."/>
            <person name="Oren A."/>
            <person name="Chaudhuri R.R."/>
            <person name="La Ragione R."/>
            <person name="Hildebrand F."/>
            <person name="Pallen M.J."/>
        </authorList>
    </citation>
    <scope>NUCLEOTIDE SEQUENCE</scope>
    <source>
        <strain evidence="2">1063</strain>
    </source>
</reference>
<evidence type="ECO:0000259" key="1">
    <source>
        <dbReference type="SMART" id="SM00635"/>
    </source>
</evidence>
<dbReference type="SMART" id="SM00635">
    <property type="entry name" value="BID_2"/>
    <property type="match status" value="2"/>
</dbReference>
<dbReference type="EMBL" id="DVMN01000069">
    <property type="protein sequence ID" value="HIU21364.1"/>
    <property type="molecule type" value="Genomic_DNA"/>
</dbReference>
<name>A0A9D1HRU8_9FIRM</name>
<dbReference type="SUPFAM" id="SSF49373">
    <property type="entry name" value="Invasin/intimin cell-adhesion fragments"/>
    <property type="match status" value="2"/>
</dbReference>
<dbReference type="AlphaFoldDB" id="A0A9D1HRU8"/>
<dbReference type="Pfam" id="PF02368">
    <property type="entry name" value="Big_2"/>
    <property type="match status" value="2"/>
</dbReference>
<proteinExistence type="predicted"/>
<dbReference type="Gene3D" id="2.60.40.1080">
    <property type="match status" value="2"/>
</dbReference>
<evidence type="ECO:0000313" key="2">
    <source>
        <dbReference type="EMBL" id="HIU21364.1"/>
    </source>
</evidence>
<dbReference type="Proteomes" id="UP000824088">
    <property type="component" value="Unassembled WGS sequence"/>
</dbReference>
<sequence length="667" mass="71957">MKKVMIGILIVIPLVVLLVMGLVTTFVSVNAYIGVESVELDKHDLTLEVNETYKLDGDGGLFVVTVLPERATDKTYEWSIRNVRSRDANYPDGDNGKDGFWYVELLDANGNHTDTVTAGGSIRINVHCNFEIVVTAETYTDVCTVVVGGDITAISLDDSITLRAGSSEMLSAVFTPMDGAAYNVEWHVSESVAASVDRNGIITGLREGETEVWMSAEDSKGNVIESNRMVVTVTAGATAYGDIVNVHYDGFDIENELGISPEDITACVGCTVEDGIFRFEEGATRAVIEIEGSDTPAIINLCEENAIEIVERGALGDYILEVGGEELYLTARYASVFRRGESVEVIWSSSDTQVATVDENGAVTGLSSGDAVITATATDGGAEAELTLEVQRKVAVLVSAVTQDSLEVGLAQETVFASMKFDDGALVDNTFSVGVLYPAMFEGEDEESFYEAFEFTTDRPDLAYFNDVDGDGILNNLLTFNGAAIEAAAENGEKIDITVTVRAKYPKYANLPEYTTASFVITVVDGVSVGDYASLKRALETEKKSAVFLNDIPVENAAGQDGATNIYTYGSVYGNGYTVSAEKDQMIGKTEPIFHVYADNVVFSNLTIRPNTFSDEDIENGDLTIDDASTFTSGYCIKYNIRARNSATGETVTQIKGSRIEFCILEN</sequence>
<organism evidence="2 3">
    <name type="scientific">Candidatus Limadaptatus stercorigallinarum</name>
    <dbReference type="NCBI Taxonomy" id="2840845"/>
    <lineage>
        <taxon>Bacteria</taxon>
        <taxon>Bacillati</taxon>
        <taxon>Bacillota</taxon>
        <taxon>Clostridia</taxon>
        <taxon>Eubacteriales</taxon>
        <taxon>Candidatus Limadaptatus</taxon>
    </lineage>
</organism>
<feature type="domain" description="BIG2" evidence="1">
    <location>
        <begin position="309"/>
        <end position="387"/>
    </location>
</feature>
<protein>
    <submittedName>
        <fullName evidence="2">Ig-like domain-containing protein</fullName>
    </submittedName>
</protein>
<feature type="domain" description="BIG2" evidence="1">
    <location>
        <begin position="150"/>
        <end position="225"/>
    </location>
</feature>